<feature type="domain" description="Peptidase M24" evidence="1">
    <location>
        <begin position="2"/>
        <end position="66"/>
    </location>
</feature>
<evidence type="ECO:0000313" key="2">
    <source>
        <dbReference type="EMBL" id="CAF1083513.1"/>
    </source>
</evidence>
<name>A0A814MTF9_9BILA</name>
<comment type="caution">
    <text evidence="2">The sequence shown here is derived from an EMBL/GenBank/DDBJ whole genome shotgun (WGS) entry which is preliminary data.</text>
</comment>
<dbReference type="Gene3D" id="3.90.230.10">
    <property type="entry name" value="Creatinase/methionine aminopeptidase superfamily"/>
    <property type="match status" value="1"/>
</dbReference>
<dbReference type="AlphaFoldDB" id="A0A814MTF9"/>
<evidence type="ECO:0000313" key="3">
    <source>
        <dbReference type="Proteomes" id="UP000663864"/>
    </source>
</evidence>
<dbReference type="Proteomes" id="UP000663864">
    <property type="component" value="Unassembled WGS sequence"/>
</dbReference>
<dbReference type="InterPro" id="IPR000994">
    <property type="entry name" value="Pept_M24"/>
</dbReference>
<dbReference type="PANTHER" id="PTHR43763:SF6">
    <property type="entry name" value="XAA-PRO AMINOPEPTIDASE 1"/>
    <property type="match status" value="1"/>
</dbReference>
<sequence>MARRALWDVGLDYRHGTGHRVACSLYVHQGPQSIGTRIGSDNNLLPGPGYYSDDKFGIHIENCVLVVRKSPKR</sequence>
<dbReference type="Pfam" id="PF00557">
    <property type="entry name" value="Peptidase_M24"/>
    <property type="match status" value="1"/>
</dbReference>
<proteinExistence type="predicted"/>
<reference evidence="2" key="1">
    <citation type="submission" date="2021-02" db="EMBL/GenBank/DDBJ databases">
        <authorList>
            <person name="Nowell W R."/>
        </authorList>
    </citation>
    <scope>NUCLEOTIDE SEQUENCE</scope>
</reference>
<evidence type="ECO:0000259" key="1">
    <source>
        <dbReference type="Pfam" id="PF00557"/>
    </source>
</evidence>
<dbReference type="PANTHER" id="PTHR43763">
    <property type="entry name" value="XAA-PRO AMINOPEPTIDASE 1"/>
    <property type="match status" value="1"/>
</dbReference>
<organism evidence="2 3">
    <name type="scientific">Rotaria sordida</name>
    <dbReference type="NCBI Taxonomy" id="392033"/>
    <lineage>
        <taxon>Eukaryota</taxon>
        <taxon>Metazoa</taxon>
        <taxon>Spiralia</taxon>
        <taxon>Gnathifera</taxon>
        <taxon>Rotifera</taxon>
        <taxon>Eurotatoria</taxon>
        <taxon>Bdelloidea</taxon>
        <taxon>Philodinida</taxon>
        <taxon>Philodinidae</taxon>
        <taxon>Rotaria</taxon>
    </lineage>
</organism>
<gene>
    <name evidence="2" type="ORF">ZHD862_LOCUS16709</name>
</gene>
<dbReference type="SUPFAM" id="SSF55920">
    <property type="entry name" value="Creatinase/aminopeptidase"/>
    <property type="match status" value="1"/>
</dbReference>
<dbReference type="InterPro" id="IPR036005">
    <property type="entry name" value="Creatinase/aminopeptidase-like"/>
</dbReference>
<dbReference type="InterPro" id="IPR050422">
    <property type="entry name" value="X-Pro_aminopeptidase_P"/>
</dbReference>
<protein>
    <recommendedName>
        <fullName evidence="1">Peptidase M24 domain-containing protein</fullName>
    </recommendedName>
</protein>
<dbReference type="EMBL" id="CAJNOT010000800">
    <property type="protein sequence ID" value="CAF1083513.1"/>
    <property type="molecule type" value="Genomic_DNA"/>
</dbReference>
<accession>A0A814MTF9</accession>